<accession>A0ABR0P7H5</accession>
<dbReference type="Proteomes" id="UP001358586">
    <property type="component" value="Chromosome 7"/>
</dbReference>
<gene>
    <name evidence="1" type="ORF">PVK06_022094</name>
</gene>
<keyword evidence="2" id="KW-1185">Reference proteome</keyword>
<reference evidence="1 2" key="1">
    <citation type="submission" date="2023-03" db="EMBL/GenBank/DDBJ databases">
        <title>WGS of Gossypium arboreum.</title>
        <authorList>
            <person name="Yu D."/>
        </authorList>
    </citation>
    <scope>NUCLEOTIDE SEQUENCE [LARGE SCALE GENOMIC DNA]</scope>
    <source>
        <tissue evidence="1">Leaf</tissue>
    </source>
</reference>
<evidence type="ECO:0000313" key="1">
    <source>
        <dbReference type="EMBL" id="KAK5817171.1"/>
    </source>
</evidence>
<sequence length="112" mass="12861">MSCEFQKKQGKKQINRLKIQCVDVAGVGLGSNVEVENQCLRANADKFNETKLMSTCLRVSPTLNQNQALFSDSKSHRDQISTAEIEEEYFQIRQGKRRKKALNKKTRSIREI</sequence>
<proteinExistence type="predicted"/>
<organism evidence="1 2">
    <name type="scientific">Gossypium arboreum</name>
    <name type="common">Tree cotton</name>
    <name type="synonym">Gossypium nanking</name>
    <dbReference type="NCBI Taxonomy" id="29729"/>
    <lineage>
        <taxon>Eukaryota</taxon>
        <taxon>Viridiplantae</taxon>
        <taxon>Streptophyta</taxon>
        <taxon>Embryophyta</taxon>
        <taxon>Tracheophyta</taxon>
        <taxon>Spermatophyta</taxon>
        <taxon>Magnoliopsida</taxon>
        <taxon>eudicotyledons</taxon>
        <taxon>Gunneridae</taxon>
        <taxon>Pentapetalae</taxon>
        <taxon>rosids</taxon>
        <taxon>malvids</taxon>
        <taxon>Malvales</taxon>
        <taxon>Malvaceae</taxon>
        <taxon>Malvoideae</taxon>
        <taxon>Gossypium</taxon>
    </lineage>
</organism>
<dbReference type="EMBL" id="JARKNE010000007">
    <property type="protein sequence ID" value="KAK5817171.1"/>
    <property type="molecule type" value="Genomic_DNA"/>
</dbReference>
<name>A0ABR0P7H5_GOSAR</name>
<evidence type="ECO:0000313" key="2">
    <source>
        <dbReference type="Proteomes" id="UP001358586"/>
    </source>
</evidence>
<protein>
    <submittedName>
        <fullName evidence="1">Uncharacterized protein</fullName>
    </submittedName>
</protein>
<comment type="caution">
    <text evidence="1">The sequence shown here is derived from an EMBL/GenBank/DDBJ whole genome shotgun (WGS) entry which is preliminary data.</text>
</comment>